<protein>
    <submittedName>
        <fullName evidence="1">Uncharacterized protein</fullName>
    </submittedName>
</protein>
<dbReference type="RefSeq" id="WP_096582935.1">
    <property type="nucleotide sequence ID" value="NZ_CAWNJS010000001.1"/>
</dbReference>
<keyword evidence="2" id="KW-1185">Reference proteome</keyword>
<gene>
    <name evidence="1" type="ORF">NIES37_66080</name>
</gene>
<reference evidence="1 2" key="1">
    <citation type="submission" date="2017-06" db="EMBL/GenBank/DDBJ databases">
        <title>Genome sequencing of cyanobaciteial culture collection at National Institute for Environmental Studies (NIES).</title>
        <authorList>
            <person name="Hirose Y."/>
            <person name="Shimura Y."/>
            <person name="Fujisawa T."/>
            <person name="Nakamura Y."/>
            <person name="Kawachi M."/>
        </authorList>
    </citation>
    <scope>NUCLEOTIDE SEQUENCE [LARGE SCALE GENOMIC DNA]</scope>
    <source>
        <strain evidence="1 2">NIES-37</strain>
    </source>
</reference>
<dbReference type="EMBL" id="AP018248">
    <property type="protein sequence ID" value="BAZ02595.1"/>
    <property type="molecule type" value="Genomic_DNA"/>
</dbReference>
<accession>A0A1Z4NAA0</accession>
<organism evidence="1 2">
    <name type="scientific">Tolypothrix tenuis PCC 7101</name>
    <dbReference type="NCBI Taxonomy" id="231146"/>
    <lineage>
        <taxon>Bacteria</taxon>
        <taxon>Bacillati</taxon>
        <taxon>Cyanobacteriota</taxon>
        <taxon>Cyanophyceae</taxon>
        <taxon>Nostocales</taxon>
        <taxon>Tolypothrichaceae</taxon>
        <taxon>Tolypothrix</taxon>
    </lineage>
</organism>
<dbReference type="Proteomes" id="UP000218785">
    <property type="component" value="Chromosome"/>
</dbReference>
<proteinExistence type="predicted"/>
<evidence type="ECO:0000313" key="2">
    <source>
        <dbReference type="Proteomes" id="UP000218785"/>
    </source>
</evidence>
<dbReference type="KEGG" id="ttq:NIES37_66080"/>
<name>A0A1Z4NAA0_9CYAN</name>
<dbReference type="AlphaFoldDB" id="A0A1Z4NAA0"/>
<evidence type="ECO:0000313" key="1">
    <source>
        <dbReference type="EMBL" id="BAZ02595.1"/>
    </source>
</evidence>
<sequence length="100" mass="11882">MSLSLTNKSYCKWFWDESLGGDYDNWGTSTYLLELGHDLYAIRQIEIYENGNVLFYDPSHIADDYGRLCDKQLNEEDVKDFAINKAEFEQIWQTKRPMNR</sequence>